<dbReference type="STRING" id="1354746.A0A0B2UMU1"/>
<dbReference type="EMBL" id="JOKQ01000001">
    <property type="protein sequence ID" value="KHN70382.1"/>
    <property type="molecule type" value="Genomic_DNA"/>
</dbReference>
<keyword evidence="3" id="KW-0698">rRNA processing</keyword>
<dbReference type="InterPro" id="IPR029026">
    <property type="entry name" value="tRNA_m1G_MTases_N"/>
</dbReference>
<dbReference type="RefSeq" id="XP_014564424.1">
    <property type="nucleotide sequence ID" value="XM_014708938.1"/>
</dbReference>
<gene>
    <name evidence="9" type="ORF">M896_010340</name>
</gene>
<evidence type="ECO:0000313" key="9">
    <source>
        <dbReference type="EMBL" id="KHN70382.1"/>
    </source>
</evidence>
<dbReference type="GO" id="GO:0019843">
    <property type="term" value="F:rRNA binding"/>
    <property type="evidence" value="ECO:0007669"/>
    <property type="project" value="UniProtKB-KW"/>
</dbReference>
<keyword evidence="7" id="KW-0699">rRNA-binding</keyword>
<evidence type="ECO:0000256" key="6">
    <source>
        <dbReference type="ARBA" id="ARBA00022691"/>
    </source>
</evidence>
<dbReference type="HOGENOM" id="CLU_055846_1_3_1"/>
<reference evidence="9 10" key="1">
    <citation type="journal article" date="2014" name="MBio">
        <title>The Ordospora colligata genome; evolution of extreme reduction in microsporidia and host-to-parasite horizontal gene transfer.</title>
        <authorList>
            <person name="Pombert J.-F."/>
            <person name="Haag K.L."/>
            <person name="Beidas S."/>
            <person name="Ebert D."/>
            <person name="Keeling P.J."/>
        </authorList>
    </citation>
    <scope>NUCLEOTIDE SEQUENCE [LARGE SCALE GENOMIC DNA]</scope>
    <source>
        <strain evidence="9 10">OC4</strain>
    </source>
</reference>
<keyword evidence="10" id="KW-1185">Reference proteome</keyword>
<dbReference type="Proteomes" id="UP000031056">
    <property type="component" value="Unassembled WGS sequence"/>
</dbReference>
<dbReference type="GO" id="GO:0070475">
    <property type="term" value="P:rRNA base methylation"/>
    <property type="evidence" value="ECO:0007669"/>
    <property type="project" value="InterPro"/>
</dbReference>
<dbReference type="InParanoid" id="A0A0B2UMU1"/>
<evidence type="ECO:0000256" key="8">
    <source>
        <dbReference type="ARBA" id="ARBA00022884"/>
    </source>
</evidence>
<evidence type="ECO:0000256" key="4">
    <source>
        <dbReference type="ARBA" id="ARBA00022603"/>
    </source>
</evidence>
<keyword evidence="8" id="KW-0694">RNA-binding</keyword>
<dbReference type="GO" id="GO:0070037">
    <property type="term" value="F:rRNA (pseudouridine) methyltransferase activity"/>
    <property type="evidence" value="ECO:0007669"/>
    <property type="project" value="InterPro"/>
</dbReference>
<organism evidence="9 10">
    <name type="scientific">Ordospora colligata OC4</name>
    <dbReference type="NCBI Taxonomy" id="1354746"/>
    <lineage>
        <taxon>Eukaryota</taxon>
        <taxon>Fungi</taxon>
        <taxon>Fungi incertae sedis</taxon>
        <taxon>Microsporidia</taxon>
        <taxon>Ordosporidae</taxon>
        <taxon>Ordospora</taxon>
    </lineage>
</organism>
<keyword evidence="5" id="KW-0808">Transferase</keyword>
<evidence type="ECO:0000256" key="5">
    <source>
        <dbReference type="ARBA" id="ARBA00022679"/>
    </source>
</evidence>
<dbReference type="InterPro" id="IPR029028">
    <property type="entry name" value="Alpha/beta_knot_MTases"/>
</dbReference>
<evidence type="ECO:0000256" key="1">
    <source>
        <dbReference type="ARBA" id="ARBA00008115"/>
    </source>
</evidence>
<keyword evidence="2" id="KW-0690">Ribosome biogenesis</keyword>
<dbReference type="SUPFAM" id="SSF75217">
    <property type="entry name" value="alpha/beta knot"/>
    <property type="match status" value="1"/>
</dbReference>
<dbReference type="InterPro" id="IPR005304">
    <property type="entry name" value="Rbsml_bgen_MeTrfase_EMG1/NEP1"/>
</dbReference>
<dbReference type="Gene3D" id="3.40.1280.10">
    <property type="match status" value="1"/>
</dbReference>
<accession>A0A0B2UMU1</accession>
<dbReference type="GeneID" id="26260877"/>
<dbReference type="OrthoDB" id="269804at2759"/>
<dbReference type="PANTHER" id="PTHR12636">
    <property type="entry name" value="NEP1/MRA1"/>
    <property type="match status" value="1"/>
</dbReference>
<dbReference type="PANTHER" id="PTHR12636:SF5">
    <property type="entry name" value="RIBOSOMAL RNA SMALL SUBUNIT METHYLTRANSFERASE NEP1"/>
    <property type="match status" value="1"/>
</dbReference>
<protein>
    <submittedName>
        <fullName evidence="9">Ribosomal biogenesis protein</fullName>
    </submittedName>
</protein>
<evidence type="ECO:0000256" key="2">
    <source>
        <dbReference type="ARBA" id="ARBA00022517"/>
    </source>
</evidence>
<comment type="caution">
    <text evidence="9">The sequence shown here is derived from an EMBL/GenBank/DDBJ whole genome shotgun (WGS) entry which is preliminary data.</text>
</comment>
<evidence type="ECO:0000256" key="7">
    <source>
        <dbReference type="ARBA" id="ARBA00022730"/>
    </source>
</evidence>
<proteinExistence type="inferred from homology"/>
<dbReference type="AlphaFoldDB" id="A0A0B2UMU1"/>
<dbReference type="GO" id="GO:0032040">
    <property type="term" value="C:small-subunit processome"/>
    <property type="evidence" value="ECO:0007669"/>
    <property type="project" value="TreeGrafter"/>
</dbReference>
<evidence type="ECO:0000313" key="10">
    <source>
        <dbReference type="Proteomes" id="UP000031056"/>
    </source>
</evidence>
<sequence>MSAKVTVVLEDAVPVFDERDKECVGMFKLHRVLKSILGSALSKSGNLQIYIHSTKNVLIEMSHLFDIPDDPSEFNEVMHYLLRRYSVKAANGVFLAKVIKNPIESHLPPKSMRMKLCSRGNRINIDDMKASIENGVVFFIIMDAEENRGIENEDNICVSVSSYKLSVENCCMKLAYMLEEILAVF</sequence>
<dbReference type="VEuPathDB" id="MicrosporidiaDB:M896_010340"/>
<name>A0A0B2UMU1_9MICR</name>
<keyword evidence="6" id="KW-0949">S-adenosyl-L-methionine</keyword>
<comment type="similarity">
    <text evidence="1">Belongs to the class IV-like SAM-binding methyltransferase superfamily. RNA methyltransferase NEP1 family.</text>
</comment>
<keyword evidence="4" id="KW-0489">Methyltransferase</keyword>
<dbReference type="Pfam" id="PF03587">
    <property type="entry name" value="EMG1"/>
    <property type="match status" value="1"/>
</dbReference>
<evidence type="ECO:0000256" key="3">
    <source>
        <dbReference type="ARBA" id="ARBA00022552"/>
    </source>
</evidence>